<evidence type="ECO:0000313" key="3">
    <source>
        <dbReference type="EMBL" id="TQL37646.1"/>
    </source>
</evidence>
<reference evidence="1 5" key="2">
    <citation type="submission" date="2021-03" db="EMBL/GenBank/DDBJ databases">
        <title>Whole genome shotgun sequence of Salinispora arenicola NBRC 105043.</title>
        <authorList>
            <person name="Komaki H."/>
            <person name="Tamura T."/>
        </authorList>
    </citation>
    <scope>NUCLEOTIDE SEQUENCE [LARGE SCALE GENOMIC DNA]</scope>
    <source>
        <strain evidence="1 5">NBRC 105043</strain>
    </source>
</reference>
<dbReference type="AlphaFoldDB" id="A0A542XKJ7"/>
<reference evidence="2 4" key="1">
    <citation type="submission" date="2019-06" db="EMBL/GenBank/DDBJ databases">
        <title>Sequencing the genomes of 1000 actinobacteria strains.</title>
        <authorList>
            <person name="Klenk H.-P."/>
        </authorList>
    </citation>
    <scope>NUCLEOTIDE SEQUENCE [LARGE SCALE GENOMIC DNA]</scope>
    <source>
        <strain evidence="2 4">DSM 44819</strain>
    </source>
</reference>
<dbReference type="EMBL" id="VFOL01000001">
    <property type="protein sequence ID" value="TQL37646.1"/>
    <property type="molecule type" value="Genomic_DNA"/>
</dbReference>
<dbReference type="EMBL" id="BOQM01000079">
    <property type="protein sequence ID" value="GIM88201.1"/>
    <property type="molecule type" value="Genomic_DNA"/>
</dbReference>
<evidence type="ECO:0000313" key="4">
    <source>
        <dbReference type="Proteomes" id="UP000315983"/>
    </source>
</evidence>
<sequence>MNTRTTRRTTGHTDWCGRDHRCNLGEHRSDDIVVDLPARARAVLVRVRTATGRDHADIRVRVALAPTEPAARRQLAGLLGDLRHTVTRAAIATHPHPRSNLR</sequence>
<comment type="caution">
    <text evidence="2">The sequence shown here is derived from an EMBL/GenBank/DDBJ whole genome shotgun (WGS) entry which is preliminary data.</text>
</comment>
<name>A0A542XKJ7_SALAC</name>
<keyword evidence="5" id="KW-1185">Reference proteome</keyword>
<accession>A0A542XKJ7</accession>
<organism evidence="2 4">
    <name type="scientific">Salinispora arenicola</name>
    <dbReference type="NCBI Taxonomy" id="168697"/>
    <lineage>
        <taxon>Bacteria</taxon>
        <taxon>Bacillati</taxon>
        <taxon>Actinomycetota</taxon>
        <taxon>Actinomycetes</taxon>
        <taxon>Micromonosporales</taxon>
        <taxon>Micromonosporaceae</taxon>
        <taxon>Salinispora</taxon>
    </lineage>
</organism>
<gene>
    <name evidence="2" type="ORF">FB564_1478</name>
    <name evidence="3" type="ORF">FB564_2814</name>
    <name evidence="1" type="ORF">Sar04_49370</name>
</gene>
<protein>
    <submittedName>
        <fullName evidence="2">Uncharacterized protein</fullName>
    </submittedName>
</protein>
<evidence type="ECO:0000313" key="5">
    <source>
        <dbReference type="Proteomes" id="UP000677457"/>
    </source>
</evidence>
<dbReference type="GeneID" id="93772041"/>
<dbReference type="Proteomes" id="UP000677457">
    <property type="component" value="Unassembled WGS sequence"/>
</dbReference>
<dbReference type="RefSeq" id="WP_142116229.1">
    <property type="nucleotide sequence ID" value="NZ_BOQM01000079.1"/>
</dbReference>
<proteinExistence type="predicted"/>
<evidence type="ECO:0000313" key="1">
    <source>
        <dbReference type="EMBL" id="GIM88201.1"/>
    </source>
</evidence>
<evidence type="ECO:0000313" key="2">
    <source>
        <dbReference type="EMBL" id="TQL36385.1"/>
    </source>
</evidence>
<dbReference type="Proteomes" id="UP000315983">
    <property type="component" value="Unassembled WGS sequence"/>
</dbReference>
<dbReference type="EMBL" id="VFOL01000001">
    <property type="protein sequence ID" value="TQL36385.1"/>
    <property type="molecule type" value="Genomic_DNA"/>
</dbReference>